<feature type="domain" description="HPt" evidence="21">
    <location>
        <begin position="944"/>
        <end position="1042"/>
    </location>
</feature>
<dbReference type="SUPFAM" id="SSF47384">
    <property type="entry name" value="Homodimeric domain of signal transducing histidine kinase"/>
    <property type="match status" value="1"/>
</dbReference>
<evidence type="ECO:0000256" key="12">
    <source>
        <dbReference type="ARBA" id="ARBA00023012"/>
    </source>
</evidence>
<dbReference type="Pfam" id="PF00072">
    <property type="entry name" value="Response_reg"/>
    <property type="match status" value="1"/>
</dbReference>
<dbReference type="Gene3D" id="1.10.8.500">
    <property type="entry name" value="HAMP domain in histidine kinase"/>
    <property type="match status" value="1"/>
</dbReference>
<evidence type="ECO:0000259" key="18">
    <source>
        <dbReference type="PROSITE" id="PS50109"/>
    </source>
</evidence>
<feature type="domain" description="HAMP" evidence="20">
    <location>
        <begin position="454"/>
        <end position="506"/>
    </location>
</feature>
<dbReference type="InterPro" id="IPR003660">
    <property type="entry name" value="HAMP_dom"/>
</dbReference>
<dbReference type="InterPro" id="IPR036097">
    <property type="entry name" value="HisK_dim/P_sf"/>
</dbReference>
<dbReference type="SMART" id="SM01049">
    <property type="entry name" value="Cache_2"/>
    <property type="match status" value="2"/>
</dbReference>
<gene>
    <name evidence="22" type="ORF">EIZ48_10310</name>
</gene>
<dbReference type="SUPFAM" id="SSF47226">
    <property type="entry name" value="Histidine-containing phosphotransfer domain, HPT domain"/>
    <property type="match status" value="1"/>
</dbReference>
<dbReference type="CDD" id="cd06225">
    <property type="entry name" value="HAMP"/>
    <property type="match status" value="2"/>
</dbReference>
<sequence>MNLTIKAKLSLIMCASLLIMSYFFITSLMSTEKAVLEAEQSNVSDKVALLLNDHLKGQVDTVTRSLSDYYENSKLESIRAELATDISTFRDTIESIYRNSGSAAEAETSIHAFINEYHWNNGRYIFAYDATTLVNKANGVKASIIGSSAINKTDSKGVYYARDIVAEARSNDIGFASYHFLNPVTRKVEEKLTASFYFAPLNLVIATGEYISTLRKDELQAALNSISASKYGQNGYFWVQDKNGKILAHPKSEIIGTTIPSTTTKIANAIRGQTEAFVQIAYENPTTKQTESKIAYARNVYPEWGWTIATGTYASDITNIQDGLTSATEDIFNHKVYISIATSAVLLVVALLVATWSINKIVKGLVILKERIDTLSTGEADLSSRIEITSHDELGDIGKSVNKFIAYLQSMTLEISQASANITDSMIPLSESEPVVAFPAGHQATIGAPGMQRNDVLEPSGRMTAAIKKLAAGDLSVDIPRGEGEDVGHLADAISVFKKNALALQEHQNELQKLVDERTEQLTKANDALNSEVIKHANAREQAEEANKTKSTFLAHMSHEIRTPMNGIMGTLHLLDGTLLDSQQKQYTKTIISSGEILMGVLNNVLDYSKIEAGHFDINESCFSTSSIVTNVINIFKARAEEKNIELTYAIAGDVPDHICGDFNKIIQIVINLVGNAIKFTQQGQVNISVYLAKEQAENQLILCFEVADTGKGIPEDKHETIFLPFEQATRSERGTGLGLPISRRFAQMLGGELTVSSVPDKGSRFTLTFPMNIAAEGELNSDVDTVSLSVPPLRILLVEDNDTNVLVAKGFMNRLGHKVTVAMSGAEAEAAIDDHDIDLILMDINLPDTDGVTLTHVLRKKANRRIPTIAFSAHVFRQEIESYLEAGLDGFLGKPVQFDQMKAIITSVYHGRNHQVRTANDVAAAPLESHAVLFDPSVLEVDRQTLGDELVGEMVTLFFERSASISQDIRAARTANELESAAHSLKSSAGAIGLIALSKGCEALEIACKKAAGEEEIEQLSIQLLETYTASIDILKEEFQS</sequence>
<keyword evidence="13 17" id="KW-0472">Membrane</keyword>
<keyword evidence="8" id="KW-0547">Nucleotide-binding</keyword>
<keyword evidence="4" id="KW-1003">Cell membrane</keyword>
<evidence type="ECO:0000256" key="16">
    <source>
        <dbReference type="SAM" id="Coils"/>
    </source>
</evidence>
<accession>A0ABW9YIC1</accession>
<dbReference type="SUPFAM" id="SSF52172">
    <property type="entry name" value="CheY-like"/>
    <property type="match status" value="1"/>
</dbReference>
<keyword evidence="16" id="KW-0175">Coiled coil</keyword>
<dbReference type="PANTHER" id="PTHR45339:SF1">
    <property type="entry name" value="HYBRID SIGNAL TRANSDUCTION HISTIDINE KINASE J"/>
    <property type="match status" value="1"/>
</dbReference>
<dbReference type="InterPro" id="IPR008207">
    <property type="entry name" value="Sig_transdc_His_kin_Hpt_dom"/>
</dbReference>
<dbReference type="InterPro" id="IPR004010">
    <property type="entry name" value="Double_Cache_2"/>
</dbReference>
<evidence type="ECO:0000256" key="11">
    <source>
        <dbReference type="ARBA" id="ARBA00022989"/>
    </source>
</evidence>
<dbReference type="Gene3D" id="3.30.450.20">
    <property type="entry name" value="PAS domain"/>
    <property type="match status" value="2"/>
</dbReference>
<evidence type="ECO:0000256" key="4">
    <source>
        <dbReference type="ARBA" id="ARBA00022475"/>
    </source>
</evidence>
<dbReference type="SMART" id="SM00304">
    <property type="entry name" value="HAMP"/>
    <property type="match status" value="2"/>
</dbReference>
<keyword evidence="12" id="KW-0902">Two-component regulatory system</keyword>
<dbReference type="EC" id="2.7.13.3" evidence="3"/>
<dbReference type="InterPro" id="IPR036890">
    <property type="entry name" value="HATPase_C_sf"/>
</dbReference>
<evidence type="ECO:0000256" key="15">
    <source>
        <dbReference type="PROSITE-ProRule" id="PRU00169"/>
    </source>
</evidence>
<evidence type="ECO:0000256" key="8">
    <source>
        <dbReference type="ARBA" id="ARBA00022741"/>
    </source>
</evidence>
<dbReference type="PROSITE" id="PS50110">
    <property type="entry name" value="RESPONSE_REGULATORY"/>
    <property type="match status" value="1"/>
</dbReference>
<dbReference type="InterPro" id="IPR004358">
    <property type="entry name" value="Sig_transdc_His_kin-like_C"/>
</dbReference>
<evidence type="ECO:0000256" key="7">
    <source>
        <dbReference type="ARBA" id="ARBA00022692"/>
    </source>
</evidence>
<dbReference type="CDD" id="cd17546">
    <property type="entry name" value="REC_hyHK_CKI1_RcsC-like"/>
    <property type="match status" value="1"/>
</dbReference>
<dbReference type="Pfam" id="PF08269">
    <property type="entry name" value="dCache_2"/>
    <property type="match status" value="1"/>
</dbReference>
<dbReference type="Pfam" id="PF02518">
    <property type="entry name" value="HATPase_c"/>
    <property type="match status" value="1"/>
</dbReference>
<dbReference type="PROSITE" id="PS50894">
    <property type="entry name" value="HPT"/>
    <property type="match status" value="1"/>
</dbReference>
<dbReference type="InterPro" id="IPR033480">
    <property type="entry name" value="sCache_2"/>
</dbReference>
<dbReference type="InterPro" id="IPR005467">
    <property type="entry name" value="His_kinase_dom"/>
</dbReference>
<dbReference type="Gene3D" id="3.40.50.2300">
    <property type="match status" value="1"/>
</dbReference>
<feature type="coiled-coil region" evidence="16">
    <location>
        <begin position="497"/>
        <end position="546"/>
    </location>
</feature>
<feature type="domain" description="HAMP" evidence="20">
    <location>
        <begin position="359"/>
        <end position="413"/>
    </location>
</feature>
<dbReference type="PROSITE" id="PS50109">
    <property type="entry name" value="HIS_KIN"/>
    <property type="match status" value="1"/>
</dbReference>
<dbReference type="InterPro" id="IPR003594">
    <property type="entry name" value="HATPase_dom"/>
</dbReference>
<evidence type="ECO:0000256" key="1">
    <source>
        <dbReference type="ARBA" id="ARBA00000085"/>
    </source>
</evidence>
<dbReference type="PROSITE" id="PS50885">
    <property type="entry name" value="HAMP"/>
    <property type="match status" value="2"/>
</dbReference>
<dbReference type="Gene3D" id="1.10.287.130">
    <property type="match status" value="1"/>
</dbReference>
<comment type="subcellular location">
    <subcellularLocation>
        <location evidence="2">Cell membrane</location>
        <topology evidence="2">Multi-pass membrane protein</topology>
    </subcellularLocation>
</comment>
<feature type="domain" description="Response regulatory" evidence="19">
    <location>
        <begin position="795"/>
        <end position="910"/>
    </location>
</feature>
<dbReference type="CDD" id="cd16922">
    <property type="entry name" value="HATPase_EvgS-ArcB-TorS-like"/>
    <property type="match status" value="1"/>
</dbReference>
<dbReference type="CDD" id="cd00088">
    <property type="entry name" value="HPT"/>
    <property type="match status" value="1"/>
</dbReference>
<keyword evidence="10" id="KW-0067">ATP-binding</keyword>
<proteinExistence type="predicted"/>
<comment type="catalytic activity">
    <reaction evidence="1">
        <text>ATP + protein L-histidine = ADP + protein N-phospho-L-histidine.</text>
        <dbReference type="EC" id="2.7.13.3"/>
    </reaction>
</comment>
<name>A0ABW9YIC1_9GAMM</name>
<dbReference type="PANTHER" id="PTHR45339">
    <property type="entry name" value="HYBRID SIGNAL TRANSDUCTION HISTIDINE KINASE J"/>
    <property type="match status" value="1"/>
</dbReference>
<keyword evidence="7 17" id="KW-0812">Transmembrane</keyword>
<evidence type="ECO:0000256" key="3">
    <source>
        <dbReference type="ARBA" id="ARBA00012438"/>
    </source>
</evidence>
<dbReference type="Gene3D" id="6.10.340.10">
    <property type="match status" value="1"/>
</dbReference>
<evidence type="ECO:0000256" key="9">
    <source>
        <dbReference type="ARBA" id="ARBA00022777"/>
    </source>
</evidence>
<evidence type="ECO:0000256" key="14">
    <source>
        <dbReference type="PROSITE-ProRule" id="PRU00110"/>
    </source>
</evidence>
<dbReference type="Pfam" id="PF00672">
    <property type="entry name" value="HAMP"/>
    <property type="match status" value="1"/>
</dbReference>
<evidence type="ECO:0000256" key="13">
    <source>
        <dbReference type="ARBA" id="ARBA00023136"/>
    </source>
</evidence>
<evidence type="ECO:0000256" key="2">
    <source>
        <dbReference type="ARBA" id="ARBA00004651"/>
    </source>
</evidence>
<dbReference type="SMART" id="SM00387">
    <property type="entry name" value="HATPase_c"/>
    <property type="match status" value="1"/>
</dbReference>
<dbReference type="CDD" id="cd12912">
    <property type="entry name" value="PDC2_MCP_like"/>
    <property type="match status" value="1"/>
</dbReference>
<reference evidence="22 23" key="1">
    <citation type="journal article" date="2017" name="Int. J. Syst. Evol. Microbiol.">
        <title>Photobacterium alginatilyticum sp. nov., a marine bacterium isolated from bottom seawater.</title>
        <authorList>
            <person name="Wang X."/>
            <person name="Wang Y."/>
            <person name="Yang X."/>
            <person name="Sun H."/>
            <person name="Li B."/>
            <person name="Zhang X.H."/>
        </authorList>
    </citation>
    <scope>NUCLEOTIDE SEQUENCE [LARGE SCALE GENOMIC DNA]</scope>
    <source>
        <strain evidence="22 23">P03D4</strain>
    </source>
</reference>
<dbReference type="InterPro" id="IPR001789">
    <property type="entry name" value="Sig_transdc_resp-reg_receiver"/>
</dbReference>
<evidence type="ECO:0000256" key="17">
    <source>
        <dbReference type="SAM" id="Phobius"/>
    </source>
</evidence>
<dbReference type="InterPro" id="IPR011006">
    <property type="entry name" value="CheY-like_superfamily"/>
</dbReference>
<dbReference type="InterPro" id="IPR036641">
    <property type="entry name" value="HPT_dom_sf"/>
</dbReference>
<keyword evidence="5 15" id="KW-0597">Phosphoprotein</keyword>
<dbReference type="SMART" id="SM00388">
    <property type="entry name" value="HisKA"/>
    <property type="match status" value="1"/>
</dbReference>
<evidence type="ECO:0000256" key="6">
    <source>
        <dbReference type="ARBA" id="ARBA00022679"/>
    </source>
</evidence>
<dbReference type="Gene3D" id="1.20.120.160">
    <property type="entry name" value="HPT domain"/>
    <property type="match status" value="1"/>
</dbReference>
<evidence type="ECO:0000256" key="10">
    <source>
        <dbReference type="ARBA" id="ARBA00022840"/>
    </source>
</evidence>
<dbReference type="Proteomes" id="UP000738517">
    <property type="component" value="Unassembled WGS sequence"/>
</dbReference>
<evidence type="ECO:0000256" key="5">
    <source>
        <dbReference type="ARBA" id="ARBA00022553"/>
    </source>
</evidence>
<keyword evidence="11 17" id="KW-1133">Transmembrane helix</keyword>
<dbReference type="PRINTS" id="PR00344">
    <property type="entry name" value="BCTRLSENSOR"/>
</dbReference>
<comment type="caution">
    <text evidence="22">The sequence shown here is derived from an EMBL/GenBank/DDBJ whole genome shotgun (WGS) entry which is preliminary data.</text>
</comment>
<keyword evidence="6" id="KW-0808">Transferase</keyword>
<keyword evidence="9" id="KW-0418">Kinase</keyword>
<feature type="modified residue" description="Phosphohistidine" evidence="14">
    <location>
        <position position="984"/>
    </location>
</feature>
<dbReference type="Pfam" id="PF00512">
    <property type="entry name" value="HisKA"/>
    <property type="match status" value="1"/>
</dbReference>
<evidence type="ECO:0000313" key="23">
    <source>
        <dbReference type="Proteomes" id="UP000738517"/>
    </source>
</evidence>
<evidence type="ECO:0000259" key="20">
    <source>
        <dbReference type="PROSITE" id="PS50885"/>
    </source>
</evidence>
<evidence type="ECO:0000259" key="21">
    <source>
        <dbReference type="PROSITE" id="PS50894"/>
    </source>
</evidence>
<dbReference type="SUPFAM" id="SSF55874">
    <property type="entry name" value="ATPase domain of HSP90 chaperone/DNA topoisomerase II/histidine kinase"/>
    <property type="match status" value="1"/>
</dbReference>
<feature type="domain" description="Histidine kinase" evidence="18">
    <location>
        <begin position="556"/>
        <end position="774"/>
    </location>
</feature>
<dbReference type="EMBL" id="RSEJ01000009">
    <property type="protein sequence ID" value="NBI52968.1"/>
    <property type="molecule type" value="Genomic_DNA"/>
</dbReference>
<dbReference type="SMART" id="SM00448">
    <property type="entry name" value="REC"/>
    <property type="match status" value="1"/>
</dbReference>
<keyword evidence="23" id="KW-1185">Reference proteome</keyword>
<dbReference type="Pfam" id="PF01627">
    <property type="entry name" value="Hpt"/>
    <property type="match status" value="1"/>
</dbReference>
<evidence type="ECO:0000259" key="19">
    <source>
        <dbReference type="PROSITE" id="PS50110"/>
    </source>
</evidence>
<dbReference type="RefSeq" id="WP_160650675.1">
    <property type="nucleotide sequence ID" value="NZ_RSEJ01000009.1"/>
</dbReference>
<dbReference type="InterPro" id="IPR003661">
    <property type="entry name" value="HisK_dim/P_dom"/>
</dbReference>
<protein>
    <recommendedName>
        <fullName evidence="3">histidine kinase</fullName>
        <ecNumber evidence="3">2.7.13.3</ecNumber>
    </recommendedName>
</protein>
<organism evidence="22 23">
    <name type="scientific">Photobacterium alginatilyticum</name>
    <dbReference type="NCBI Taxonomy" id="1775171"/>
    <lineage>
        <taxon>Bacteria</taxon>
        <taxon>Pseudomonadati</taxon>
        <taxon>Pseudomonadota</taxon>
        <taxon>Gammaproteobacteria</taxon>
        <taxon>Vibrionales</taxon>
        <taxon>Vibrionaceae</taxon>
        <taxon>Photobacterium</taxon>
    </lineage>
</organism>
<feature type="transmembrane region" description="Helical" evidence="17">
    <location>
        <begin position="7"/>
        <end position="25"/>
    </location>
</feature>
<dbReference type="CDD" id="cd00082">
    <property type="entry name" value="HisKA"/>
    <property type="match status" value="1"/>
</dbReference>
<feature type="modified residue" description="4-aspartylphosphate" evidence="15">
    <location>
        <position position="844"/>
    </location>
</feature>
<evidence type="ECO:0000313" key="22">
    <source>
        <dbReference type="EMBL" id="NBI52968.1"/>
    </source>
</evidence>
<dbReference type="Gene3D" id="3.30.565.10">
    <property type="entry name" value="Histidine kinase-like ATPase, C-terminal domain"/>
    <property type="match status" value="1"/>
</dbReference>